<keyword evidence="2" id="KW-1185">Reference proteome</keyword>
<dbReference type="Gene3D" id="3.90.550.10">
    <property type="entry name" value="Spore Coat Polysaccharide Biosynthesis Protein SpsA, Chain A"/>
    <property type="match status" value="1"/>
</dbReference>
<dbReference type="SUPFAM" id="SSF53448">
    <property type="entry name" value="Nucleotide-diphospho-sugar transferases"/>
    <property type="match status" value="1"/>
</dbReference>
<protein>
    <submittedName>
        <fullName evidence="1">Glycosyltransferase family protein</fullName>
    </submittedName>
</protein>
<evidence type="ECO:0000313" key="1">
    <source>
        <dbReference type="EMBL" id="MDI9861104.1"/>
    </source>
</evidence>
<reference evidence="1 2" key="1">
    <citation type="submission" date="2023-05" db="EMBL/GenBank/DDBJ databases">
        <title>Novel species of genus Flectobacillus isolated from stream in China.</title>
        <authorList>
            <person name="Lu H."/>
        </authorList>
    </citation>
    <scope>NUCLEOTIDE SEQUENCE [LARGE SCALE GENOMIC DNA]</scope>
    <source>
        <strain evidence="1 2">KCTC 42575</strain>
    </source>
</reference>
<dbReference type="EMBL" id="JASHIF010000017">
    <property type="protein sequence ID" value="MDI9861104.1"/>
    <property type="molecule type" value="Genomic_DNA"/>
</dbReference>
<dbReference type="RefSeq" id="WP_283345608.1">
    <property type="nucleotide sequence ID" value="NZ_JASHIF010000017.1"/>
</dbReference>
<dbReference type="InterPro" id="IPR003329">
    <property type="entry name" value="Cytidylyl_trans"/>
</dbReference>
<sequence>MSQAPVITIVVQARMSSSRLPGKVMLPILEEPLLYRMIERLRMVKRISHIVIATSDHTHDDVIERFCKKYQIDCYRGSLNDLLDRHWQVGHLTEADVVLKIPSDCPLIDPRIVDKVLDVYLSAPDKYDYISNLHPATYPDGNDVEIMSFKALTKAWEEAVRPLELEHTTPYFWENPEKFKLGNVLWETGLDYSMSHRFTIDYHEDYQFIKRIFEELYPLKPEFSLEDILNLLAQKPEIMAINAQWAGVNWYRNHLDELKTIDASMTVQVEAQGLVPSPKLSNSNES</sequence>
<dbReference type="PANTHER" id="PTHR42866:SF1">
    <property type="entry name" value="SPORE COAT POLYSACCHARIDE BIOSYNTHESIS PROTEIN SPSF"/>
    <property type="match status" value="1"/>
</dbReference>
<dbReference type="InterPro" id="IPR029044">
    <property type="entry name" value="Nucleotide-diphossugar_trans"/>
</dbReference>
<proteinExistence type="predicted"/>
<organism evidence="1 2">
    <name type="scientific">Flectobacillus roseus</name>
    <dbReference type="NCBI Taxonomy" id="502259"/>
    <lineage>
        <taxon>Bacteria</taxon>
        <taxon>Pseudomonadati</taxon>
        <taxon>Bacteroidota</taxon>
        <taxon>Cytophagia</taxon>
        <taxon>Cytophagales</taxon>
        <taxon>Flectobacillaceae</taxon>
        <taxon>Flectobacillus</taxon>
    </lineage>
</organism>
<dbReference type="Proteomes" id="UP001236507">
    <property type="component" value="Unassembled WGS sequence"/>
</dbReference>
<name>A0ABT6YBZ8_9BACT</name>
<comment type="caution">
    <text evidence="1">The sequence shown here is derived from an EMBL/GenBank/DDBJ whole genome shotgun (WGS) entry which is preliminary data.</text>
</comment>
<evidence type="ECO:0000313" key="2">
    <source>
        <dbReference type="Proteomes" id="UP001236507"/>
    </source>
</evidence>
<dbReference type="PANTHER" id="PTHR42866">
    <property type="entry name" value="3-DEOXY-MANNO-OCTULOSONATE CYTIDYLYLTRANSFERASE"/>
    <property type="match status" value="1"/>
</dbReference>
<gene>
    <name evidence="1" type="ORF">QM524_17945</name>
</gene>
<accession>A0ABT6YBZ8</accession>
<dbReference type="Pfam" id="PF02348">
    <property type="entry name" value="CTP_transf_3"/>
    <property type="match status" value="1"/>
</dbReference>
<dbReference type="CDD" id="cd02518">
    <property type="entry name" value="GT2_SpsF"/>
    <property type="match status" value="1"/>
</dbReference>